<proteinExistence type="predicted"/>
<accession>A0A2M7TSK6</accession>
<evidence type="ECO:0000313" key="3">
    <source>
        <dbReference type="Proteomes" id="UP000229336"/>
    </source>
</evidence>
<reference evidence="3" key="1">
    <citation type="submission" date="2017-09" db="EMBL/GenBank/DDBJ databases">
        <title>Depth-based differentiation of microbial function through sediment-hosted aquifers and enrichment of novel symbionts in the deep terrestrial subsurface.</title>
        <authorList>
            <person name="Probst A.J."/>
            <person name="Ladd B."/>
            <person name="Jarett J.K."/>
            <person name="Geller-Mcgrath D.E."/>
            <person name="Sieber C.M.K."/>
            <person name="Emerson J.B."/>
            <person name="Anantharaman K."/>
            <person name="Thomas B.C."/>
            <person name="Malmstrom R."/>
            <person name="Stieglmeier M."/>
            <person name="Klingl A."/>
            <person name="Woyke T."/>
            <person name="Ryan C.M."/>
            <person name="Banfield J.F."/>
        </authorList>
    </citation>
    <scope>NUCLEOTIDE SEQUENCE [LARGE SCALE GENOMIC DNA]</scope>
</reference>
<gene>
    <name evidence="2" type="ORF">COY20_03285</name>
</gene>
<dbReference type="EMBL" id="PFNX01000060">
    <property type="protein sequence ID" value="PIZ58737.1"/>
    <property type="molecule type" value="Genomic_DNA"/>
</dbReference>
<feature type="transmembrane region" description="Helical" evidence="1">
    <location>
        <begin position="14"/>
        <end position="32"/>
    </location>
</feature>
<comment type="caution">
    <text evidence="2">The sequence shown here is derived from an EMBL/GenBank/DDBJ whole genome shotgun (WGS) entry which is preliminary data.</text>
</comment>
<keyword evidence="1" id="KW-0472">Membrane</keyword>
<evidence type="ECO:0008006" key="4">
    <source>
        <dbReference type="Google" id="ProtNLM"/>
    </source>
</evidence>
<dbReference type="AlphaFoldDB" id="A0A2M7TSK6"/>
<sequence length="216" mass="24316">MIKKEPVSLAYVKIPTPAVIFTAVLMVILAFYSGIAWTKLKGNTTVAGPTDSKNVFAPAKVAKSELQFFVMSFCPYGNQIEDILRPVYDLFKDKANITPHYIFDKIDNLNTYCKSRSGDIAQCDLYVQNKYFATVSDCKKAISANLDKCNSGKEYIKSPSGTMYASLHGRQEATQDVREICAWNLNSDKKLWWNFIDNVNKNCTAQNADSCWEQEA</sequence>
<feature type="non-terminal residue" evidence="2">
    <location>
        <position position="216"/>
    </location>
</feature>
<evidence type="ECO:0000313" key="2">
    <source>
        <dbReference type="EMBL" id="PIZ58737.1"/>
    </source>
</evidence>
<keyword evidence="1" id="KW-1133">Transmembrane helix</keyword>
<organism evidence="2 3">
    <name type="scientific">Candidatus Shapirobacteria bacterium CG_4_10_14_0_2_um_filter_40_12</name>
    <dbReference type="NCBI Taxonomy" id="1974871"/>
    <lineage>
        <taxon>Bacteria</taxon>
        <taxon>Candidatus Shapironibacteriota</taxon>
    </lineage>
</organism>
<keyword evidence="1" id="KW-0812">Transmembrane</keyword>
<name>A0A2M7TSK6_9BACT</name>
<protein>
    <recommendedName>
        <fullName evidence="4">Thioredoxin-like fold domain-containing protein</fullName>
    </recommendedName>
</protein>
<dbReference type="Proteomes" id="UP000229336">
    <property type="component" value="Unassembled WGS sequence"/>
</dbReference>
<evidence type="ECO:0000256" key="1">
    <source>
        <dbReference type="SAM" id="Phobius"/>
    </source>
</evidence>